<evidence type="ECO:0000313" key="1">
    <source>
        <dbReference type="EMBL" id="KAB2381628.1"/>
    </source>
</evidence>
<evidence type="ECO:0000313" key="2">
    <source>
        <dbReference type="Proteomes" id="UP000483004"/>
    </source>
</evidence>
<dbReference type="Gene3D" id="2.160.20.80">
    <property type="entry name" value="E3 ubiquitin-protein ligase SopA"/>
    <property type="match status" value="1"/>
</dbReference>
<dbReference type="SUPFAM" id="SSF141571">
    <property type="entry name" value="Pentapeptide repeat-like"/>
    <property type="match status" value="1"/>
</dbReference>
<reference evidence="1 2" key="1">
    <citation type="submission" date="2019-09" db="EMBL/GenBank/DDBJ databases">
        <title>Actinomadura physcomitrii sp. nov., a novel actinomycete isolated from moss [Physcomitrium sphaericum (Ludw) Fuernr].</title>
        <authorList>
            <person name="Liu C."/>
            <person name="Zhuang X."/>
        </authorList>
    </citation>
    <scope>NUCLEOTIDE SEQUENCE [LARGE SCALE GENOMIC DNA]</scope>
    <source>
        <strain evidence="1 2">CYP1-1B</strain>
    </source>
</reference>
<gene>
    <name evidence="1" type="ORF">F9B16_15495</name>
</gene>
<dbReference type="Proteomes" id="UP000483004">
    <property type="component" value="Unassembled WGS sequence"/>
</dbReference>
<dbReference type="PANTHER" id="PTHR14136">
    <property type="entry name" value="BTB_POZ DOMAIN-CONTAINING PROTEIN KCTD9"/>
    <property type="match status" value="1"/>
</dbReference>
<dbReference type="OrthoDB" id="4563217at2"/>
<dbReference type="InterPro" id="IPR001646">
    <property type="entry name" value="5peptide_repeat"/>
</dbReference>
<organism evidence="1 2">
    <name type="scientific">Actinomadura montaniterrae</name>
    <dbReference type="NCBI Taxonomy" id="1803903"/>
    <lineage>
        <taxon>Bacteria</taxon>
        <taxon>Bacillati</taxon>
        <taxon>Actinomycetota</taxon>
        <taxon>Actinomycetes</taxon>
        <taxon>Streptosporangiales</taxon>
        <taxon>Thermomonosporaceae</taxon>
        <taxon>Actinomadura</taxon>
    </lineage>
</organism>
<dbReference type="EMBL" id="WBMR01000036">
    <property type="protein sequence ID" value="KAB2381628.1"/>
    <property type="molecule type" value="Genomic_DNA"/>
</dbReference>
<name>A0A6L3VUU9_9ACTN</name>
<dbReference type="AlphaFoldDB" id="A0A6L3VUU9"/>
<comment type="caution">
    <text evidence="1">The sequence shown here is derived from an EMBL/GenBank/DDBJ whole genome shotgun (WGS) entry which is preliminary data.</text>
</comment>
<dbReference type="InterPro" id="IPR051082">
    <property type="entry name" value="Pentapeptide-BTB/POZ_domain"/>
</dbReference>
<dbReference type="PANTHER" id="PTHR14136:SF17">
    <property type="entry name" value="BTB_POZ DOMAIN-CONTAINING PROTEIN KCTD9"/>
    <property type="match status" value="1"/>
</dbReference>
<protein>
    <submittedName>
        <fullName evidence="1">Pentapeptide repeat-containing protein</fullName>
    </submittedName>
</protein>
<accession>A0A6L3VUU9</accession>
<proteinExistence type="predicted"/>
<keyword evidence="2" id="KW-1185">Reference proteome</keyword>
<dbReference type="Pfam" id="PF00805">
    <property type="entry name" value="Pentapeptide"/>
    <property type="match status" value="1"/>
</dbReference>
<sequence length="281" mass="29704">MKRIVAWTVVITILVGVALGWCVAFAPGWIVRHDLGARGLSALSATDRLKAMSDVRATVLQGLAAMVALGGIEVGAAATLRQIRVSREGQFIDLFTKALEQLSSDDVLVRQGGVYAMEQIADAAPHYRGHIGALLASFVRQQAPWPPSRPLEEIDAERAGYTGGLRDDVGGAMAALTRRSMVLPGSSIELEKVDFRGAYLHEKDLSRFCFADANLEGATLTKCDLSYATLANANLNDADLTGATLTGADLTGADLTGVIGLDPARTAEPARTGQPQTQADS</sequence>
<dbReference type="RefSeq" id="WP_151540766.1">
    <property type="nucleotide sequence ID" value="NZ_WBMR01000036.1"/>
</dbReference>